<reference evidence="1" key="1">
    <citation type="submission" date="2016-12" db="EMBL/GenBank/DDBJ databases">
        <authorList>
            <person name="Moulin L."/>
        </authorList>
    </citation>
    <scope>NUCLEOTIDE SEQUENCE [LARGE SCALE GENOMIC DNA]</scope>
    <source>
        <strain evidence="1">STM 7183</strain>
    </source>
</reference>
<proteinExistence type="predicted"/>
<evidence type="ECO:0000313" key="2">
    <source>
        <dbReference type="Proteomes" id="UP000195569"/>
    </source>
</evidence>
<accession>A0A1N7S3W0</accession>
<protein>
    <submittedName>
        <fullName evidence="1">Uncharacterized protein</fullName>
    </submittedName>
</protein>
<comment type="caution">
    <text evidence="1">The sequence shown here is derived from an EMBL/GenBank/DDBJ whole genome shotgun (WGS) entry which is preliminary data.</text>
</comment>
<organism evidence="1 2">
    <name type="scientific">Paraburkholderia piptadeniae</name>
    <dbReference type="NCBI Taxonomy" id="1701573"/>
    <lineage>
        <taxon>Bacteria</taxon>
        <taxon>Pseudomonadati</taxon>
        <taxon>Pseudomonadota</taxon>
        <taxon>Betaproteobacteria</taxon>
        <taxon>Burkholderiales</taxon>
        <taxon>Burkholderiaceae</taxon>
        <taxon>Paraburkholderia</taxon>
    </lineage>
</organism>
<evidence type="ECO:0000313" key="1">
    <source>
        <dbReference type="EMBL" id="SIT42080.1"/>
    </source>
</evidence>
<dbReference type="EMBL" id="CYGY02000031">
    <property type="protein sequence ID" value="SIT42080.1"/>
    <property type="molecule type" value="Genomic_DNA"/>
</dbReference>
<name>A0A1N7S3W0_9BURK</name>
<dbReference type="Proteomes" id="UP000195569">
    <property type="component" value="Unassembled WGS sequence"/>
</dbReference>
<sequence length="75" mass="8171">MFGGAWESSRAQERASLSVTIGVLCREGFPALCAHLFLRKTRPAARQHLCTFTSSASAARSWAVSRFSRATPGTR</sequence>
<gene>
    <name evidence="1" type="ORF">BN2476_310046</name>
</gene>
<dbReference type="AlphaFoldDB" id="A0A1N7S3W0"/>
<keyword evidence="2" id="KW-1185">Reference proteome</keyword>